<accession>A0A1E3H7X9</accession>
<evidence type="ECO:0000313" key="1">
    <source>
        <dbReference type="EMBL" id="ODN72437.1"/>
    </source>
</evidence>
<reference evidence="1 2" key="1">
    <citation type="submission" date="2016-07" db="EMBL/GenBank/DDBJ databases">
        <title>Draft Genome Sequence of Methylobrevis pamukkalensis PK2.</title>
        <authorList>
            <person name="Vasilenko O.V."/>
            <person name="Doronina N.V."/>
            <person name="Shmareva M.N."/>
            <person name="Tarlachkov S.V."/>
            <person name="Mustakhimov I."/>
            <person name="Trotsenko Y.A."/>
        </authorList>
    </citation>
    <scope>NUCLEOTIDE SEQUENCE [LARGE SCALE GENOMIC DNA]</scope>
    <source>
        <strain evidence="1 2">PK2</strain>
    </source>
</reference>
<dbReference type="EMBL" id="MCRJ01000002">
    <property type="protein sequence ID" value="ODN72437.1"/>
    <property type="molecule type" value="Genomic_DNA"/>
</dbReference>
<gene>
    <name evidence="1" type="ORF">A6302_00183</name>
</gene>
<dbReference type="Proteomes" id="UP000094622">
    <property type="component" value="Unassembled WGS sequence"/>
</dbReference>
<dbReference type="OrthoDB" id="9936593at2"/>
<dbReference type="RefSeq" id="WP_069305449.1">
    <property type="nucleotide sequence ID" value="NZ_MCRJ01000002.1"/>
</dbReference>
<name>A0A1E3H7X9_9HYPH</name>
<organism evidence="1 2">
    <name type="scientific">Methylobrevis pamukkalensis</name>
    <dbReference type="NCBI Taxonomy" id="1439726"/>
    <lineage>
        <taxon>Bacteria</taxon>
        <taxon>Pseudomonadati</taxon>
        <taxon>Pseudomonadota</taxon>
        <taxon>Alphaproteobacteria</taxon>
        <taxon>Hyphomicrobiales</taxon>
        <taxon>Pleomorphomonadaceae</taxon>
        <taxon>Methylobrevis</taxon>
    </lineage>
</organism>
<keyword evidence="2" id="KW-1185">Reference proteome</keyword>
<comment type="caution">
    <text evidence="1">The sequence shown here is derived from an EMBL/GenBank/DDBJ whole genome shotgun (WGS) entry which is preliminary data.</text>
</comment>
<evidence type="ECO:0000313" key="2">
    <source>
        <dbReference type="Proteomes" id="UP000094622"/>
    </source>
</evidence>
<proteinExistence type="predicted"/>
<dbReference type="AlphaFoldDB" id="A0A1E3H7X9"/>
<sequence>MALFAVETANDGCNGPAFPDLALVDAIRRFDADLAELFSGIVERIDSVERERAGISEQLLAELKTQRVMFREEILGMIDARRRAA</sequence>
<protein>
    <submittedName>
        <fullName evidence="1">Uncharacterized protein</fullName>
    </submittedName>
</protein>